<keyword evidence="3" id="KW-1185">Reference proteome</keyword>
<feature type="compositionally biased region" description="Polar residues" evidence="1">
    <location>
        <begin position="104"/>
        <end position="117"/>
    </location>
</feature>
<feature type="compositionally biased region" description="Polar residues" evidence="1">
    <location>
        <begin position="165"/>
        <end position="174"/>
    </location>
</feature>
<evidence type="ECO:0000313" key="2">
    <source>
        <dbReference type="EMBL" id="KAL0008208.1"/>
    </source>
</evidence>
<dbReference type="InterPro" id="IPR040256">
    <property type="entry name" value="At4g02000-like"/>
</dbReference>
<feature type="region of interest" description="Disordered" evidence="1">
    <location>
        <begin position="104"/>
        <end position="193"/>
    </location>
</feature>
<protein>
    <submittedName>
        <fullName evidence="2">Uncharacterized protein</fullName>
    </submittedName>
</protein>
<evidence type="ECO:0000256" key="1">
    <source>
        <dbReference type="SAM" id="MobiDB-lite"/>
    </source>
</evidence>
<organism evidence="2 3">
    <name type="scientific">Lithocarpus litseifolius</name>
    <dbReference type="NCBI Taxonomy" id="425828"/>
    <lineage>
        <taxon>Eukaryota</taxon>
        <taxon>Viridiplantae</taxon>
        <taxon>Streptophyta</taxon>
        <taxon>Embryophyta</taxon>
        <taxon>Tracheophyta</taxon>
        <taxon>Spermatophyta</taxon>
        <taxon>Magnoliopsida</taxon>
        <taxon>eudicotyledons</taxon>
        <taxon>Gunneridae</taxon>
        <taxon>Pentapetalae</taxon>
        <taxon>rosids</taxon>
        <taxon>fabids</taxon>
        <taxon>Fagales</taxon>
        <taxon>Fagaceae</taxon>
        <taxon>Lithocarpus</taxon>
    </lineage>
</organism>
<proteinExistence type="predicted"/>
<evidence type="ECO:0000313" key="3">
    <source>
        <dbReference type="Proteomes" id="UP001459277"/>
    </source>
</evidence>
<dbReference type="AlphaFoldDB" id="A0AAW2DC67"/>
<dbReference type="EMBL" id="JAZDWU010000003">
    <property type="protein sequence ID" value="KAL0008208.1"/>
    <property type="molecule type" value="Genomic_DNA"/>
</dbReference>
<reference evidence="2 3" key="1">
    <citation type="submission" date="2024-01" db="EMBL/GenBank/DDBJ databases">
        <title>A telomere-to-telomere, gap-free genome of sweet tea (Lithocarpus litseifolius).</title>
        <authorList>
            <person name="Zhou J."/>
        </authorList>
    </citation>
    <scope>NUCLEOTIDE SEQUENCE [LARGE SCALE GENOMIC DNA]</scope>
    <source>
        <strain evidence="2">Zhou-2022a</strain>
        <tissue evidence="2">Leaf</tissue>
    </source>
</reference>
<dbReference type="Proteomes" id="UP001459277">
    <property type="component" value="Unassembled WGS sequence"/>
</dbReference>
<sequence>MIDAQIGKVLDVDLIGDSVGAWKRFLRVQVEIPIDKPLPPGFFLHYPNNADYWIGLKYEKLANICHKYGIIGHEEETCEGNPFLLCNPNSIRFKATGHWLRPGNNATPFDDTLSNNAPLPPRPSKTTTPVSSNPPPPSSSVSTNNTPVPSPQPAKGPPIVHSHAPHSNGNTWQSFGCPGAPRKASDSTSKNNSNLAELDTLQGTLNKTPAPIQITAEQILREARERQEAEIQPPKQKITNATKLSEYRLRK</sequence>
<comment type="caution">
    <text evidence="2">The sequence shown here is derived from an EMBL/GenBank/DDBJ whole genome shotgun (WGS) entry which is preliminary data.</text>
</comment>
<gene>
    <name evidence="2" type="ORF">SO802_009710</name>
</gene>
<feature type="region of interest" description="Disordered" evidence="1">
    <location>
        <begin position="224"/>
        <end position="251"/>
    </location>
</feature>
<dbReference type="PANTHER" id="PTHR31286:SF180">
    <property type="entry name" value="OS10G0362600 PROTEIN"/>
    <property type="match status" value="1"/>
</dbReference>
<dbReference type="PANTHER" id="PTHR31286">
    <property type="entry name" value="GLYCINE-RICH CELL WALL STRUCTURAL PROTEIN 1.8-LIKE"/>
    <property type="match status" value="1"/>
</dbReference>
<accession>A0AAW2DC67</accession>
<name>A0AAW2DC67_9ROSI</name>